<dbReference type="EMBL" id="DUGC01000019">
    <property type="protein sequence ID" value="HIH09222.1"/>
    <property type="molecule type" value="Genomic_DNA"/>
</dbReference>
<gene>
    <name evidence="1" type="ORF">HA254_00975</name>
</gene>
<dbReference type="AlphaFoldDB" id="A0A7J4IUV9"/>
<sequence>MYTTVRVSDETKGKLESLKEYKRESMDDVLNKLVALVPEGDGEGKYKSEFRAGLLEALYQSKTKKTVSFEKVKKEAGL</sequence>
<dbReference type="Pfam" id="PF24434">
    <property type="entry name" value="DUF7557"/>
    <property type="match status" value="1"/>
</dbReference>
<dbReference type="InterPro" id="IPR055979">
    <property type="entry name" value="DUF7557"/>
</dbReference>
<proteinExistence type="predicted"/>
<comment type="caution">
    <text evidence="1">The sequence shown here is derived from an EMBL/GenBank/DDBJ whole genome shotgun (WGS) entry which is preliminary data.</text>
</comment>
<dbReference type="Proteomes" id="UP000565078">
    <property type="component" value="Unassembled WGS sequence"/>
</dbReference>
<protein>
    <submittedName>
        <fullName evidence="1">Uncharacterized protein</fullName>
    </submittedName>
</protein>
<reference evidence="2" key="1">
    <citation type="journal article" date="2020" name="bioRxiv">
        <title>A rank-normalized archaeal taxonomy based on genome phylogeny resolves widespread incomplete and uneven classifications.</title>
        <authorList>
            <person name="Rinke C."/>
            <person name="Chuvochina M."/>
            <person name="Mussig A.J."/>
            <person name="Chaumeil P.-A."/>
            <person name="Waite D.W."/>
            <person name="Whitman W.B."/>
            <person name="Parks D.H."/>
            <person name="Hugenholtz P."/>
        </authorList>
    </citation>
    <scope>NUCLEOTIDE SEQUENCE [LARGE SCALE GENOMIC DNA]</scope>
</reference>
<name>A0A7J4IUV9_9ARCH</name>
<evidence type="ECO:0000313" key="2">
    <source>
        <dbReference type="Proteomes" id="UP000565078"/>
    </source>
</evidence>
<evidence type="ECO:0000313" key="1">
    <source>
        <dbReference type="EMBL" id="HIH09222.1"/>
    </source>
</evidence>
<organism evidence="1 2">
    <name type="scientific">Candidatus Iainarchaeum sp</name>
    <dbReference type="NCBI Taxonomy" id="3101447"/>
    <lineage>
        <taxon>Archaea</taxon>
        <taxon>Candidatus Iainarchaeota</taxon>
        <taxon>Candidatus Iainarchaeia</taxon>
        <taxon>Candidatus Iainarchaeales</taxon>
        <taxon>Candidatus Iainarchaeaceae</taxon>
        <taxon>Candidatus Iainarchaeum</taxon>
    </lineage>
</organism>
<accession>A0A7J4IUV9</accession>